<reference evidence="1" key="1">
    <citation type="submission" date="2019-08" db="EMBL/GenBank/DDBJ databases">
        <authorList>
            <person name="Kucharzyk K."/>
            <person name="Murdoch R.W."/>
            <person name="Higgins S."/>
            <person name="Loffler F."/>
        </authorList>
    </citation>
    <scope>NUCLEOTIDE SEQUENCE</scope>
</reference>
<organism evidence="1">
    <name type="scientific">bioreactor metagenome</name>
    <dbReference type="NCBI Taxonomy" id="1076179"/>
    <lineage>
        <taxon>unclassified sequences</taxon>
        <taxon>metagenomes</taxon>
        <taxon>ecological metagenomes</taxon>
    </lineage>
</organism>
<name>A0A644ZI42_9ZZZZ</name>
<sequence>MNLTTKEYMKVLKFINLIGILILFFTQCNEKAQDKHHQLINKEVNEFSQVNSSDDTSKELIFINDNGCPNCIISFSGYILNYIEGNEKAQDKHYQLINKEVNELFQVNLSDDTPKKLIFINDNGCPNCIISFSGYVLNHIDRFKDNSLILINSKGINVDIDKFLDLNAKNIFVSRNIRKQSKILPDLGIIYLKENSNEVDTIISINASTIREQLNYIENKP</sequence>
<protein>
    <submittedName>
        <fullName evidence="1">Uncharacterized protein</fullName>
    </submittedName>
</protein>
<proteinExistence type="predicted"/>
<evidence type="ECO:0000313" key="1">
    <source>
        <dbReference type="EMBL" id="MPM37494.1"/>
    </source>
</evidence>
<dbReference type="EMBL" id="VSSQ01007968">
    <property type="protein sequence ID" value="MPM37494.1"/>
    <property type="molecule type" value="Genomic_DNA"/>
</dbReference>
<dbReference type="AlphaFoldDB" id="A0A644ZI42"/>
<comment type="caution">
    <text evidence="1">The sequence shown here is derived from an EMBL/GenBank/DDBJ whole genome shotgun (WGS) entry which is preliminary data.</text>
</comment>
<gene>
    <name evidence="1" type="ORF">SDC9_84111</name>
</gene>
<accession>A0A644ZI42</accession>